<evidence type="ECO:0000313" key="1">
    <source>
        <dbReference type="EMBL" id="KAI9507483.1"/>
    </source>
</evidence>
<gene>
    <name evidence="1" type="ORF">F5148DRAFT_1276208</name>
</gene>
<organism evidence="1 2">
    <name type="scientific">Russula earlei</name>
    <dbReference type="NCBI Taxonomy" id="71964"/>
    <lineage>
        <taxon>Eukaryota</taxon>
        <taxon>Fungi</taxon>
        <taxon>Dikarya</taxon>
        <taxon>Basidiomycota</taxon>
        <taxon>Agaricomycotina</taxon>
        <taxon>Agaricomycetes</taxon>
        <taxon>Russulales</taxon>
        <taxon>Russulaceae</taxon>
        <taxon>Russula</taxon>
    </lineage>
</organism>
<accession>A0ACC0U701</accession>
<keyword evidence="2" id="KW-1185">Reference proteome</keyword>
<comment type="caution">
    <text evidence="1">The sequence shown here is derived from an EMBL/GenBank/DDBJ whole genome shotgun (WGS) entry which is preliminary data.</text>
</comment>
<dbReference type="EMBL" id="JAGFNK010000124">
    <property type="protein sequence ID" value="KAI9507483.1"/>
    <property type="molecule type" value="Genomic_DNA"/>
</dbReference>
<sequence>MQRPTCTEIRVRSVADALVVFYAVSKGVLPIVSRRLDSEERRCIRSGSVYVWEERGPDAEATGLGIERWTDGIRWGPSRVRDEFLFYSERELDVELDVIGQPFSLHLPPGSYYGRPRERLIKQTYSVYVDLTGKGRRKWHLIAYFTQETIDNLYTIDDFPELASLDVPPGKFRSARCVKGRPKDASENAGPYSSHQSRSPKYAPYPASTSQPPTPVGPPPWTKPTNDLAHSKLGHGRFPRNPDGPQVLAPLAFLETTHIPKRHPIDDRALRSFTVS</sequence>
<name>A0ACC0U701_9AGAM</name>
<proteinExistence type="predicted"/>
<dbReference type="Proteomes" id="UP001207468">
    <property type="component" value="Unassembled WGS sequence"/>
</dbReference>
<protein>
    <submittedName>
        <fullName evidence="1">Gti1/Pac2 family-domain-containing protein</fullName>
    </submittedName>
</protein>
<evidence type="ECO:0000313" key="2">
    <source>
        <dbReference type="Proteomes" id="UP001207468"/>
    </source>
</evidence>
<reference evidence="1" key="1">
    <citation type="submission" date="2021-03" db="EMBL/GenBank/DDBJ databases">
        <title>Evolutionary priming and transition to the ectomycorrhizal habit in an iconic lineage of mushroom-forming fungi: is preadaptation a requirement?</title>
        <authorList>
            <consortium name="DOE Joint Genome Institute"/>
            <person name="Looney B.P."/>
            <person name="Miyauchi S."/>
            <person name="Morin E."/>
            <person name="Drula E."/>
            <person name="Courty P.E."/>
            <person name="Chicoki N."/>
            <person name="Fauchery L."/>
            <person name="Kohler A."/>
            <person name="Kuo A."/>
            <person name="LaButti K."/>
            <person name="Pangilinan J."/>
            <person name="Lipzen A."/>
            <person name="Riley R."/>
            <person name="Andreopoulos W."/>
            <person name="He G."/>
            <person name="Johnson J."/>
            <person name="Barry K.W."/>
            <person name="Grigoriev I.V."/>
            <person name="Nagy L."/>
            <person name="Hibbett D."/>
            <person name="Henrissat B."/>
            <person name="Matheny P.B."/>
            <person name="Labbe J."/>
            <person name="Martin A.F."/>
        </authorList>
    </citation>
    <scope>NUCLEOTIDE SEQUENCE</scope>
    <source>
        <strain evidence="1">BPL698</strain>
    </source>
</reference>